<evidence type="ECO:0000313" key="9">
    <source>
        <dbReference type="Proteomes" id="UP000031668"/>
    </source>
</evidence>
<evidence type="ECO:0000256" key="3">
    <source>
        <dbReference type="ARBA" id="ARBA00022722"/>
    </source>
</evidence>
<keyword evidence="5" id="KW-0378">Hydrolase</keyword>
<organism evidence="8 9">
    <name type="scientific">Thelohanellus kitauei</name>
    <name type="common">Myxosporean</name>
    <dbReference type="NCBI Taxonomy" id="669202"/>
    <lineage>
        <taxon>Eukaryota</taxon>
        <taxon>Metazoa</taxon>
        <taxon>Cnidaria</taxon>
        <taxon>Myxozoa</taxon>
        <taxon>Myxosporea</taxon>
        <taxon>Bivalvulida</taxon>
        <taxon>Platysporina</taxon>
        <taxon>Myxobolidae</taxon>
        <taxon>Thelohanellus</taxon>
    </lineage>
</organism>
<evidence type="ECO:0000256" key="6">
    <source>
        <dbReference type="ARBA" id="ARBA00022918"/>
    </source>
</evidence>
<sequence length="151" mass="18120">MAHTSKTLNEYRRRYSHLEREGLAIIHRLQKFQQFLYRRRFPIRCNMKFMAYDYTTRYRPGKQNANSDALSRLPCGHDSKFDQKFSQLLNAIQGLQHLQNRDDDIERLMKSCHSCRANARLQNIFYVSRQAPQKSFQRLHIDFLGPFMNSM</sequence>
<evidence type="ECO:0000256" key="4">
    <source>
        <dbReference type="ARBA" id="ARBA00022759"/>
    </source>
</evidence>
<dbReference type="InterPro" id="IPR041373">
    <property type="entry name" value="RT_RNaseH"/>
</dbReference>
<evidence type="ECO:0000256" key="5">
    <source>
        <dbReference type="ARBA" id="ARBA00022801"/>
    </source>
</evidence>
<dbReference type="OrthoDB" id="8044706at2759"/>
<keyword evidence="1" id="KW-0808">Transferase</keyword>
<proteinExistence type="predicted"/>
<dbReference type="PANTHER" id="PTHR37984">
    <property type="entry name" value="PROTEIN CBG26694"/>
    <property type="match status" value="1"/>
</dbReference>
<evidence type="ECO:0000256" key="1">
    <source>
        <dbReference type="ARBA" id="ARBA00022679"/>
    </source>
</evidence>
<dbReference type="Pfam" id="PF17917">
    <property type="entry name" value="RT_RNaseH"/>
    <property type="match status" value="1"/>
</dbReference>
<protein>
    <recommendedName>
        <fullName evidence="7">Reverse transcriptase RNase H-like domain-containing protein</fullName>
    </recommendedName>
</protein>
<evidence type="ECO:0000259" key="7">
    <source>
        <dbReference type="Pfam" id="PF17917"/>
    </source>
</evidence>
<feature type="domain" description="Reverse transcriptase RNase H-like" evidence="7">
    <location>
        <begin position="2"/>
        <end position="65"/>
    </location>
</feature>
<gene>
    <name evidence="8" type="ORF">RF11_06016</name>
</gene>
<dbReference type="InterPro" id="IPR050951">
    <property type="entry name" value="Retrovirus_Pol_polyprotein"/>
</dbReference>
<evidence type="ECO:0000256" key="2">
    <source>
        <dbReference type="ARBA" id="ARBA00022695"/>
    </source>
</evidence>
<reference evidence="8 9" key="1">
    <citation type="journal article" date="2014" name="Genome Biol. Evol.">
        <title>The genome of the myxosporean Thelohanellus kitauei shows adaptations to nutrient acquisition within its fish host.</title>
        <authorList>
            <person name="Yang Y."/>
            <person name="Xiong J."/>
            <person name="Zhou Z."/>
            <person name="Huo F."/>
            <person name="Miao W."/>
            <person name="Ran C."/>
            <person name="Liu Y."/>
            <person name="Zhang J."/>
            <person name="Feng J."/>
            <person name="Wang M."/>
            <person name="Wang M."/>
            <person name="Wang L."/>
            <person name="Yao B."/>
        </authorList>
    </citation>
    <scope>NUCLEOTIDE SEQUENCE [LARGE SCALE GENOMIC DNA]</scope>
    <source>
        <strain evidence="8">Wuqing</strain>
    </source>
</reference>
<keyword evidence="3" id="KW-0540">Nuclease</keyword>
<keyword evidence="2" id="KW-0548">Nucleotidyltransferase</keyword>
<dbReference type="InterPro" id="IPR043502">
    <property type="entry name" value="DNA/RNA_pol_sf"/>
</dbReference>
<accession>A0A0C2N323</accession>
<keyword evidence="6" id="KW-0695">RNA-directed DNA polymerase</keyword>
<dbReference type="GO" id="GO:0003964">
    <property type="term" value="F:RNA-directed DNA polymerase activity"/>
    <property type="evidence" value="ECO:0007669"/>
    <property type="project" value="UniProtKB-KW"/>
</dbReference>
<keyword evidence="4" id="KW-0255">Endonuclease</keyword>
<name>A0A0C2N323_THEKT</name>
<dbReference type="Proteomes" id="UP000031668">
    <property type="component" value="Unassembled WGS sequence"/>
</dbReference>
<dbReference type="GO" id="GO:0004519">
    <property type="term" value="F:endonuclease activity"/>
    <property type="evidence" value="ECO:0007669"/>
    <property type="project" value="UniProtKB-KW"/>
</dbReference>
<dbReference type="AlphaFoldDB" id="A0A0C2N323"/>
<keyword evidence="9" id="KW-1185">Reference proteome</keyword>
<dbReference type="EMBL" id="JWZT01001984">
    <property type="protein sequence ID" value="KII70735.1"/>
    <property type="molecule type" value="Genomic_DNA"/>
</dbReference>
<evidence type="ECO:0000313" key="8">
    <source>
        <dbReference type="EMBL" id="KII70735.1"/>
    </source>
</evidence>
<dbReference type="PANTHER" id="PTHR37984:SF9">
    <property type="entry name" value="INTEGRASE CATALYTIC DOMAIN-CONTAINING PROTEIN"/>
    <property type="match status" value="1"/>
</dbReference>
<comment type="caution">
    <text evidence="8">The sequence shown here is derived from an EMBL/GenBank/DDBJ whole genome shotgun (WGS) entry which is preliminary data.</text>
</comment>
<dbReference type="GO" id="GO:0016787">
    <property type="term" value="F:hydrolase activity"/>
    <property type="evidence" value="ECO:0007669"/>
    <property type="project" value="UniProtKB-KW"/>
</dbReference>
<dbReference type="SUPFAM" id="SSF56672">
    <property type="entry name" value="DNA/RNA polymerases"/>
    <property type="match status" value="1"/>
</dbReference>